<dbReference type="CDD" id="cd00093">
    <property type="entry name" value="HTH_XRE"/>
    <property type="match status" value="1"/>
</dbReference>
<dbReference type="Proteomes" id="UP001142462">
    <property type="component" value="Unassembled WGS sequence"/>
</dbReference>
<dbReference type="InterPro" id="IPR010982">
    <property type="entry name" value="Lambda_DNA-bd_dom_sf"/>
</dbReference>
<dbReference type="SMART" id="SM00530">
    <property type="entry name" value="HTH_XRE"/>
    <property type="match status" value="1"/>
</dbReference>
<dbReference type="Gene3D" id="2.60.120.10">
    <property type="entry name" value="Jelly Rolls"/>
    <property type="match status" value="1"/>
</dbReference>
<dbReference type="CDD" id="cd02209">
    <property type="entry name" value="cupin_XRE_C"/>
    <property type="match status" value="1"/>
</dbReference>
<dbReference type="InterPro" id="IPR001387">
    <property type="entry name" value="Cro/C1-type_HTH"/>
</dbReference>
<sequence length="207" mass="21763">MTLSAPGPAAGVGDAPDPRTLVGRRLREARTLTGLSVSALARRLGISTSAVSQIERGVMQPSVSRLIAITDALGVPLATVLSGSVATGPDDGSYALERAADTAYLELGGGVVFRRLAPGDSPGIDYFESIYPPGSTASSKDQLFRHEGYEVGEVLSGELTIDFSDEVVVLRAGDTIRYPCDKPHRLHNTGDEPAVARWLIVHPPSAD</sequence>
<keyword evidence="1" id="KW-0238">DNA-binding</keyword>
<dbReference type="PANTHER" id="PTHR46797">
    <property type="entry name" value="HTH-TYPE TRANSCRIPTIONAL REGULATOR"/>
    <property type="match status" value="1"/>
</dbReference>
<organism evidence="3 4">
    <name type="scientific">Microbacterium barkeri</name>
    <dbReference type="NCBI Taxonomy" id="33917"/>
    <lineage>
        <taxon>Bacteria</taxon>
        <taxon>Bacillati</taxon>
        <taxon>Actinomycetota</taxon>
        <taxon>Actinomycetes</taxon>
        <taxon>Micrococcales</taxon>
        <taxon>Microbacteriaceae</taxon>
        <taxon>Microbacterium</taxon>
    </lineage>
</organism>
<dbReference type="EMBL" id="BSEJ01000008">
    <property type="protein sequence ID" value="GLJ61718.1"/>
    <property type="molecule type" value="Genomic_DNA"/>
</dbReference>
<evidence type="ECO:0000256" key="1">
    <source>
        <dbReference type="ARBA" id="ARBA00023125"/>
    </source>
</evidence>
<evidence type="ECO:0000313" key="3">
    <source>
        <dbReference type="EMBL" id="GLJ61718.1"/>
    </source>
</evidence>
<dbReference type="SUPFAM" id="SSF47413">
    <property type="entry name" value="lambda repressor-like DNA-binding domains"/>
    <property type="match status" value="1"/>
</dbReference>
<dbReference type="InterPro" id="IPR011051">
    <property type="entry name" value="RmlC_Cupin_sf"/>
</dbReference>
<dbReference type="GO" id="GO:0003700">
    <property type="term" value="F:DNA-binding transcription factor activity"/>
    <property type="evidence" value="ECO:0007669"/>
    <property type="project" value="TreeGrafter"/>
</dbReference>
<keyword evidence="4" id="KW-1185">Reference proteome</keyword>
<dbReference type="InterPro" id="IPR050807">
    <property type="entry name" value="TransReg_Diox_bact_type"/>
</dbReference>
<comment type="caution">
    <text evidence="3">The sequence shown here is derived from an EMBL/GenBank/DDBJ whole genome shotgun (WGS) entry which is preliminary data.</text>
</comment>
<name>A0A9W6H440_9MICO</name>
<dbReference type="InterPro" id="IPR013096">
    <property type="entry name" value="Cupin_2"/>
</dbReference>
<accession>A0A9W6H440</accession>
<dbReference type="PANTHER" id="PTHR46797:SF1">
    <property type="entry name" value="METHYLPHOSPHONATE SYNTHASE"/>
    <property type="match status" value="1"/>
</dbReference>
<dbReference type="Pfam" id="PF07883">
    <property type="entry name" value="Cupin_2"/>
    <property type="match status" value="1"/>
</dbReference>
<gene>
    <name evidence="3" type="ORF">GCM10017576_18480</name>
</gene>
<dbReference type="Pfam" id="PF01381">
    <property type="entry name" value="HTH_3"/>
    <property type="match status" value="1"/>
</dbReference>
<dbReference type="GO" id="GO:0005829">
    <property type="term" value="C:cytosol"/>
    <property type="evidence" value="ECO:0007669"/>
    <property type="project" value="TreeGrafter"/>
</dbReference>
<evidence type="ECO:0000259" key="2">
    <source>
        <dbReference type="PROSITE" id="PS50943"/>
    </source>
</evidence>
<dbReference type="GO" id="GO:0003677">
    <property type="term" value="F:DNA binding"/>
    <property type="evidence" value="ECO:0007669"/>
    <property type="project" value="UniProtKB-KW"/>
</dbReference>
<feature type="domain" description="HTH cro/C1-type" evidence="2">
    <location>
        <begin position="26"/>
        <end position="80"/>
    </location>
</feature>
<reference evidence="3" key="2">
    <citation type="submission" date="2023-01" db="EMBL/GenBank/DDBJ databases">
        <authorList>
            <person name="Sun Q."/>
            <person name="Evtushenko L."/>
        </authorList>
    </citation>
    <scope>NUCLEOTIDE SEQUENCE</scope>
    <source>
        <strain evidence="3">VKM Ac-1020</strain>
    </source>
</reference>
<reference evidence="3" key="1">
    <citation type="journal article" date="2014" name="Int. J. Syst. Evol. Microbiol.">
        <title>Complete genome sequence of Corynebacterium casei LMG S-19264T (=DSM 44701T), isolated from a smear-ripened cheese.</title>
        <authorList>
            <consortium name="US DOE Joint Genome Institute (JGI-PGF)"/>
            <person name="Walter F."/>
            <person name="Albersmeier A."/>
            <person name="Kalinowski J."/>
            <person name="Ruckert C."/>
        </authorList>
    </citation>
    <scope>NUCLEOTIDE SEQUENCE</scope>
    <source>
        <strain evidence="3">VKM Ac-1020</strain>
    </source>
</reference>
<dbReference type="AlphaFoldDB" id="A0A9W6H440"/>
<dbReference type="RefSeq" id="WP_271173427.1">
    <property type="nucleotide sequence ID" value="NZ_BSEJ01000008.1"/>
</dbReference>
<dbReference type="SUPFAM" id="SSF51182">
    <property type="entry name" value="RmlC-like cupins"/>
    <property type="match status" value="1"/>
</dbReference>
<dbReference type="InterPro" id="IPR014710">
    <property type="entry name" value="RmlC-like_jellyroll"/>
</dbReference>
<evidence type="ECO:0000313" key="4">
    <source>
        <dbReference type="Proteomes" id="UP001142462"/>
    </source>
</evidence>
<dbReference type="PROSITE" id="PS50943">
    <property type="entry name" value="HTH_CROC1"/>
    <property type="match status" value="1"/>
</dbReference>
<dbReference type="Gene3D" id="1.10.260.40">
    <property type="entry name" value="lambda repressor-like DNA-binding domains"/>
    <property type="match status" value="1"/>
</dbReference>
<protein>
    <submittedName>
        <fullName evidence="3">XRE family transcriptional regulator</fullName>
    </submittedName>
</protein>
<proteinExistence type="predicted"/>